<organism evidence="1 2">
    <name type="scientific">Baudoinia panamericana (strain UAMH 10762)</name>
    <name type="common">Angels' share fungus</name>
    <name type="synonym">Baudoinia compniacensis (strain UAMH 10762)</name>
    <dbReference type="NCBI Taxonomy" id="717646"/>
    <lineage>
        <taxon>Eukaryota</taxon>
        <taxon>Fungi</taxon>
        <taxon>Dikarya</taxon>
        <taxon>Ascomycota</taxon>
        <taxon>Pezizomycotina</taxon>
        <taxon>Dothideomycetes</taxon>
        <taxon>Dothideomycetidae</taxon>
        <taxon>Mycosphaerellales</taxon>
        <taxon>Teratosphaeriaceae</taxon>
        <taxon>Baudoinia</taxon>
    </lineage>
</organism>
<gene>
    <name evidence="1" type="ORF">BAUCODRAFT_548198</name>
</gene>
<dbReference type="KEGG" id="bcom:BAUCODRAFT_548198"/>
<proteinExistence type="predicted"/>
<name>M2LJN1_BAUPA</name>
<dbReference type="Proteomes" id="UP000011761">
    <property type="component" value="Unassembled WGS sequence"/>
</dbReference>
<dbReference type="HOGENOM" id="CLU_2426673_0_0_1"/>
<dbReference type="GeneID" id="19115383"/>
<evidence type="ECO:0000313" key="1">
    <source>
        <dbReference type="EMBL" id="EMC94432.1"/>
    </source>
</evidence>
<dbReference type="AlphaFoldDB" id="M2LJN1"/>
<dbReference type="RefSeq" id="XP_007678308.1">
    <property type="nucleotide sequence ID" value="XM_007680118.1"/>
</dbReference>
<evidence type="ECO:0000313" key="2">
    <source>
        <dbReference type="Proteomes" id="UP000011761"/>
    </source>
</evidence>
<protein>
    <submittedName>
        <fullName evidence="1">Uncharacterized protein</fullName>
    </submittedName>
</protein>
<accession>M2LJN1</accession>
<reference evidence="1 2" key="1">
    <citation type="journal article" date="2012" name="PLoS Pathog.">
        <title>Diverse lifestyles and strategies of plant pathogenesis encoded in the genomes of eighteen Dothideomycetes fungi.</title>
        <authorList>
            <person name="Ohm R.A."/>
            <person name="Feau N."/>
            <person name="Henrissat B."/>
            <person name="Schoch C.L."/>
            <person name="Horwitz B.A."/>
            <person name="Barry K.W."/>
            <person name="Condon B.J."/>
            <person name="Copeland A.C."/>
            <person name="Dhillon B."/>
            <person name="Glaser F."/>
            <person name="Hesse C.N."/>
            <person name="Kosti I."/>
            <person name="LaButti K."/>
            <person name="Lindquist E.A."/>
            <person name="Lucas S."/>
            <person name="Salamov A.A."/>
            <person name="Bradshaw R.E."/>
            <person name="Ciuffetti L."/>
            <person name="Hamelin R.C."/>
            <person name="Kema G.H.J."/>
            <person name="Lawrence C."/>
            <person name="Scott J.A."/>
            <person name="Spatafora J.W."/>
            <person name="Turgeon B.G."/>
            <person name="de Wit P.J.G.M."/>
            <person name="Zhong S."/>
            <person name="Goodwin S.B."/>
            <person name="Grigoriev I.V."/>
        </authorList>
    </citation>
    <scope>NUCLEOTIDE SEQUENCE [LARGE SCALE GENOMIC DNA]</scope>
    <source>
        <strain evidence="1 2">UAMH 10762</strain>
    </source>
</reference>
<sequence>MLWQQSPVSLAFVRMVLDAMKIMPTTPKPFSSTSAHPISLVGEAALCRFLRHFTAEPQQLVSRPYQLPSSYRVRGSRQAATESSLAAICTL</sequence>
<keyword evidence="2" id="KW-1185">Reference proteome</keyword>
<dbReference type="EMBL" id="KB445558">
    <property type="protein sequence ID" value="EMC94432.1"/>
    <property type="molecule type" value="Genomic_DNA"/>
</dbReference>